<dbReference type="EMBL" id="BGPR01000029">
    <property type="protein sequence ID" value="GBL82564.1"/>
    <property type="molecule type" value="Genomic_DNA"/>
</dbReference>
<reference evidence="1 2" key="1">
    <citation type="journal article" date="2019" name="Sci. Rep.">
        <title>Orb-weaving spider Araneus ventricosus genome elucidates the spidroin gene catalogue.</title>
        <authorList>
            <person name="Kono N."/>
            <person name="Nakamura H."/>
            <person name="Ohtoshi R."/>
            <person name="Moran D.A.P."/>
            <person name="Shinohara A."/>
            <person name="Yoshida Y."/>
            <person name="Fujiwara M."/>
            <person name="Mori M."/>
            <person name="Tomita M."/>
            <person name="Arakawa K."/>
        </authorList>
    </citation>
    <scope>NUCLEOTIDE SEQUENCE [LARGE SCALE GENOMIC DNA]</scope>
</reference>
<name>A0A4Y2AUD7_ARAVE</name>
<sequence>MFPLCMIVGSSGRGKVLPQEDRVPGGHVAVLRGKTAVFGAWLWRIVLRLRQKFELQLAHNKLLQFGYFKDSSEPDALYRAFHGLQTTAVCDVSGVKLEFIGGRSGDLLCFLTKAGFALVQ</sequence>
<organism evidence="1 2">
    <name type="scientific">Araneus ventricosus</name>
    <name type="common">Orbweaver spider</name>
    <name type="synonym">Epeira ventricosa</name>
    <dbReference type="NCBI Taxonomy" id="182803"/>
    <lineage>
        <taxon>Eukaryota</taxon>
        <taxon>Metazoa</taxon>
        <taxon>Ecdysozoa</taxon>
        <taxon>Arthropoda</taxon>
        <taxon>Chelicerata</taxon>
        <taxon>Arachnida</taxon>
        <taxon>Araneae</taxon>
        <taxon>Araneomorphae</taxon>
        <taxon>Entelegynae</taxon>
        <taxon>Araneoidea</taxon>
        <taxon>Araneidae</taxon>
        <taxon>Araneus</taxon>
    </lineage>
</organism>
<comment type="caution">
    <text evidence="1">The sequence shown here is derived from an EMBL/GenBank/DDBJ whole genome shotgun (WGS) entry which is preliminary data.</text>
</comment>
<protein>
    <submittedName>
        <fullName evidence="1">Uncharacterized protein</fullName>
    </submittedName>
</protein>
<proteinExistence type="predicted"/>
<dbReference type="AlphaFoldDB" id="A0A4Y2AUD7"/>
<dbReference type="Proteomes" id="UP000499080">
    <property type="component" value="Unassembled WGS sequence"/>
</dbReference>
<evidence type="ECO:0000313" key="2">
    <source>
        <dbReference type="Proteomes" id="UP000499080"/>
    </source>
</evidence>
<gene>
    <name evidence="1" type="ORF">AVEN_263657_1</name>
</gene>
<accession>A0A4Y2AUD7</accession>
<evidence type="ECO:0000313" key="1">
    <source>
        <dbReference type="EMBL" id="GBL82564.1"/>
    </source>
</evidence>
<keyword evidence="2" id="KW-1185">Reference proteome</keyword>